<keyword evidence="2" id="KW-1185">Reference proteome</keyword>
<reference evidence="1" key="2">
    <citation type="submission" date="2020-11" db="EMBL/GenBank/DDBJ databases">
        <authorList>
            <person name="McCartney M.A."/>
            <person name="Auch B."/>
            <person name="Kono T."/>
            <person name="Mallez S."/>
            <person name="Becker A."/>
            <person name="Gohl D.M."/>
            <person name="Silverstein K.A.T."/>
            <person name="Koren S."/>
            <person name="Bechman K.B."/>
            <person name="Herman A."/>
            <person name="Abrahante J.E."/>
            <person name="Garbe J."/>
        </authorList>
    </citation>
    <scope>NUCLEOTIDE SEQUENCE</scope>
    <source>
        <strain evidence="1">Duluth1</strain>
        <tissue evidence="1">Whole animal</tissue>
    </source>
</reference>
<name>A0A9D4EM21_DREPO</name>
<sequence length="86" mass="9537">MNTSEEIGLPYPAASRGSDNISVVYFPASTSKLQLHAQYIAACEERSVRRIKISSFKSIFRTFGLPNRERKFVALASDLVITLSAL</sequence>
<proteinExistence type="predicted"/>
<dbReference type="AlphaFoldDB" id="A0A9D4EM21"/>
<evidence type="ECO:0000313" key="2">
    <source>
        <dbReference type="Proteomes" id="UP000828390"/>
    </source>
</evidence>
<accession>A0A9D4EM21</accession>
<dbReference type="EMBL" id="JAIWYP010000008">
    <property type="protein sequence ID" value="KAH3782116.1"/>
    <property type="molecule type" value="Genomic_DNA"/>
</dbReference>
<protein>
    <submittedName>
        <fullName evidence="1">Uncharacterized protein</fullName>
    </submittedName>
</protein>
<dbReference type="Proteomes" id="UP000828390">
    <property type="component" value="Unassembled WGS sequence"/>
</dbReference>
<comment type="caution">
    <text evidence="1">The sequence shown here is derived from an EMBL/GenBank/DDBJ whole genome shotgun (WGS) entry which is preliminary data.</text>
</comment>
<reference evidence="1" key="1">
    <citation type="journal article" date="2019" name="bioRxiv">
        <title>The Genome of the Zebra Mussel, Dreissena polymorpha: A Resource for Invasive Species Research.</title>
        <authorList>
            <person name="McCartney M.A."/>
            <person name="Auch B."/>
            <person name="Kono T."/>
            <person name="Mallez S."/>
            <person name="Zhang Y."/>
            <person name="Obille A."/>
            <person name="Becker A."/>
            <person name="Abrahante J.E."/>
            <person name="Garbe J."/>
            <person name="Badalamenti J.P."/>
            <person name="Herman A."/>
            <person name="Mangelson H."/>
            <person name="Liachko I."/>
            <person name="Sullivan S."/>
            <person name="Sone E.D."/>
            <person name="Koren S."/>
            <person name="Silverstein K.A.T."/>
            <person name="Beckman K.B."/>
            <person name="Gohl D.M."/>
        </authorList>
    </citation>
    <scope>NUCLEOTIDE SEQUENCE</scope>
    <source>
        <strain evidence="1">Duluth1</strain>
        <tissue evidence="1">Whole animal</tissue>
    </source>
</reference>
<evidence type="ECO:0000313" key="1">
    <source>
        <dbReference type="EMBL" id="KAH3782116.1"/>
    </source>
</evidence>
<organism evidence="1 2">
    <name type="scientific">Dreissena polymorpha</name>
    <name type="common">Zebra mussel</name>
    <name type="synonym">Mytilus polymorpha</name>
    <dbReference type="NCBI Taxonomy" id="45954"/>
    <lineage>
        <taxon>Eukaryota</taxon>
        <taxon>Metazoa</taxon>
        <taxon>Spiralia</taxon>
        <taxon>Lophotrochozoa</taxon>
        <taxon>Mollusca</taxon>
        <taxon>Bivalvia</taxon>
        <taxon>Autobranchia</taxon>
        <taxon>Heteroconchia</taxon>
        <taxon>Euheterodonta</taxon>
        <taxon>Imparidentia</taxon>
        <taxon>Neoheterodontei</taxon>
        <taxon>Myida</taxon>
        <taxon>Dreissenoidea</taxon>
        <taxon>Dreissenidae</taxon>
        <taxon>Dreissena</taxon>
    </lineage>
</organism>
<gene>
    <name evidence="1" type="ORF">DPMN_160027</name>
</gene>